<dbReference type="Proteomes" id="UP001108240">
    <property type="component" value="Unplaced"/>
</dbReference>
<evidence type="ECO:0000313" key="3">
    <source>
        <dbReference type="Proteomes" id="UP001108240"/>
    </source>
</evidence>
<name>A0A8C1EY67_CYPCA</name>
<feature type="region of interest" description="Disordered" evidence="1">
    <location>
        <begin position="297"/>
        <end position="322"/>
    </location>
</feature>
<proteinExistence type="predicted"/>
<evidence type="ECO:0000313" key="2">
    <source>
        <dbReference type="Ensembl" id="ENSCCRP00000083286.2"/>
    </source>
</evidence>
<dbReference type="GeneTree" id="ENSGT01060000248712"/>
<feature type="compositionally biased region" description="Basic and acidic residues" evidence="1">
    <location>
        <begin position="297"/>
        <end position="309"/>
    </location>
</feature>
<dbReference type="AlphaFoldDB" id="A0A8C1EY67"/>
<evidence type="ECO:0000256" key="1">
    <source>
        <dbReference type="SAM" id="MobiDB-lite"/>
    </source>
</evidence>
<reference evidence="2" key="1">
    <citation type="submission" date="2025-08" db="UniProtKB">
        <authorList>
            <consortium name="Ensembl"/>
        </authorList>
    </citation>
    <scope>IDENTIFICATION</scope>
</reference>
<keyword evidence="3" id="KW-1185">Reference proteome</keyword>
<protein>
    <submittedName>
        <fullName evidence="2">Uncharacterized protein</fullName>
    </submittedName>
</protein>
<organism evidence="2 3">
    <name type="scientific">Cyprinus carpio carpio</name>
    <dbReference type="NCBI Taxonomy" id="630221"/>
    <lineage>
        <taxon>Eukaryota</taxon>
        <taxon>Metazoa</taxon>
        <taxon>Chordata</taxon>
        <taxon>Craniata</taxon>
        <taxon>Vertebrata</taxon>
        <taxon>Euteleostomi</taxon>
        <taxon>Actinopterygii</taxon>
        <taxon>Neopterygii</taxon>
        <taxon>Teleostei</taxon>
        <taxon>Ostariophysi</taxon>
        <taxon>Cypriniformes</taxon>
        <taxon>Cyprinidae</taxon>
        <taxon>Cyprininae</taxon>
        <taxon>Cyprinus</taxon>
    </lineage>
</organism>
<sequence>MEIMYHVVSFVDTEEVEVVPAIWVKNGVCLWPPYEGEIIQRAAKCLEQPQKSWSAYKVTIMYTANNYNEACLKLPLAEQQSDLQSEAEPDSQRPSKRRKKRNGHLLDDFDSNEEATAPLKNNLAQSPQIQPLSKRICSPSNDLQPRPLGQRQTQPSVWHQNSPGVTQIAETSRPSQPWQASSSDRASRDITEHKSELTWPQDTTVQSPEQAAQLPWHHETPGPQRKSLSSCDPFITSLLHDIITKQEILMEQQRNIIRMVQDLKANNVREITEANHLSPKLFPMEDLTSLTSLESDFRSCPETRPKVETESGSGEDEMALKDEESCPVQIGDQRAPKMGKPCGPKCGKKCTEKIPHVRRKEIFDAYQDMSHSDKWAFVFHSVTQSLKTRLTTGGPSRRNKTFQYRLNNSLGQPQDVCKTFYLTTLGYHPKNDSMIVSVTGNTSSAVPPPDRRGRHPPANKIDLSPIHQHIETFNPTISDCTCEHAESRRYLSSNVTVMMMYKDFKGKSATACSYETYRKAIRDMNIGFRKLHAEECKECLERGIHVKTEHL</sequence>
<dbReference type="PANTHER" id="PTHR10773:SF19">
    <property type="match status" value="1"/>
</dbReference>
<feature type="region of interest" description="Disordered" evidence="1">
    <location>
        <begin position="81"/>
        <end position="229"/>
    </location>
</feature>
<dbReference type="PANTHER" id="PTHR10773">
    <property type="entry name" value="DNA-DIRECTED RNA POLYMERASES I, II, AND III SUBUNIT RPABC2"/>
    <property type="match status" value="1"/>
</dbReference>
<feature type="compositionally biased region" description="Polar residues" evidence="1">
    <location>
        <begin position="122"/>
        <end position="131"/>
    </location>
</feature>
<feature type="compositionally biased region" description="Basic and acidic residues" evidence="1">
    <location>
        <begin position="185"/>
        <end position="196"/>
    </location>
</feature>
<feature type="compositionally biased region" description="Polar residues" evidence="1">
    <location>
        <begin position="198"/>
        <end position="210"/>
    </location>
</feature>
<reference evidence="2" key="2">
    <citation type="submission" date="2025-09" db="UniProtKB">
        <authorList>
            <consortium name="Ensembl"/>
        </authorList>
    </citation>
    <scope>IDENTIFICATION</scope>
</reference>
<feature type="compositionally biased region" description="Basic residues" evidence="1">
    <location>
        <begin position="94"/>
        <end position="103"/>
    </location>
</feature>
<dbReference type="Ensembl" id="ENSCCRT00000090415.2">
    <property type="protein sequence ID" value="ENSCCRP00000083286.2"/>
    <property type="gene ID" value="ENSCCRG00000045316.2"/>
</dbReference>
<accession>A0A8C1EY67</accession>
<feature type="compositionally biased region" description="Polar residues" evidence="1">
    <location>
        <begin position="150"/>
        <end position="184"/>
    </location>
</feature>